<reference evidence="2" key="1">
    <citation type="journal article" date="2023" name="Commun. Biol.">
        <title>Genome analysis of Parmales, the sister group of diatoms, reveals the evolutionary specialization of diatoms from phago-mixotrophs to photoautotrophs.</title>
        <authorList>
            <person name="Ban H."/>
            <person name="Sato S."/>
            <person name="Yoshikawa S."/>
            <person name="Yamada K."/>
            <person name="Nakamura Y."/>
            <person name="Ichinomiya M."/>
            <person name="Sato N."/>
            <person name="Blanc-Mathieu R."/>
            <person name="Endo H."/>
            <person name="Kuwata A."/>
            <person name="Ogata H."/>
        </authorList>
    </citation>
    <scope>NUCLEOTIDE SEQUENCE [LARGE SCALE GENOMIC DNA]</scope>
</reference>
<dbReference type="EMBL" id="BRYA01001486">
    <property type="protein sequence ID" value="GMI44570.1"/>
    <property type="molecule type" value="Genomic_DNA"/>
</dbReference>
<evidence type="ECO:0000313" key="1">
    <source>
        <dbReference type="EMBL" id="GMI44570.1"/>
    </source>
</evidence>
<keyword evidence="2" id="KW-1185">Reference proteome</keyword>
<comment type="caution">
    <text evidence="1">The sequence shown here is derived from an EMBL/GenBank/DDBJ whole genome shotgun (WGS) entry which is preliminary data.</text>
</comment>
<evidence type="ECO:0000313" key="2">
    <source>
        <dbReference type="Proteomes" id="UP001165065"/>
    </source>
</evidence>
<sequence>MVESAELTERSLLLDKVVSTHSVDAMGQEKNLEYMDDIVDLKAIYSMKPNAALPGIYHVQDSEPAVCDASVGIRLKWEDDDDDGTMQRMKKRCPKEDVHCRAPFVKPRAARVKNVIELEDLKDLASDKNVCVTSLPIDTCSGHLPFISNFKYRSRFEAFRYEIFGVKQAEVKASGYIGVHLRRGDRCGMGYEKHRNVYKMGACGDIDKWIAKIGKKSRESDQLVYVATDSKEPNILRTIKDAGFFTKEDLFSSLAGGVLFDGKILTELDIFLIELDMLIYADTSFVVSDSNAISEVVATTRDWLGIGDVEVII</sequence>
<dbReference type="AlphaFoldDB" id="A0A9W7GGG0"/>
<accession>A0A9W7GGG0</accession>
<dbReference type="Proteomes" id="UP001165065">
    <property type="component" value="Unassembled WGS sequence"/>
</dbReference>
<proteinExistence type="predicted"/>
<protein>
    <submittedName>
        <fullName evidence="1">Uncharacterized protein</fullName>
    </submittedName>
</protein>
<dbReference type="Gene3D" id="3.40.50.11350">
    <property type="match status" value="1"/>
</dbReference>
<name>A0A9W7GGG0_9STRA</name>
<dbReference type="OrthoDB" id="202370at2759"/>
<organism evidence="1 2">
    <name type="scientific">Triparma columacea</name>
    <dbReference type="NCBI Taxonomy" id="722753"/>
    <lineage>
        <taxon>Eukaryota</taxon>
        <taxon>Sar</taxon>
        <taxon>Stramenopiles</taxon>
        <taxon>Ochrophyta</taxon>
        <taxon>Bolidophyceae</taxon>
        <taxon>Parmales</taxon>
        <taxon>Triparmaceae</taxon>
        <taxon>Triparma</taxon>
    </lineage>
</organism>
<gene>
    <name evidence="1" type="ORF">TrCOL_g9352</name>
</gene>